<keyword evidence="3" id="KW-0560">Oxidoreductase</keyword>
<dbReference type="GO" id="GO:0005829">
    <property type="term" value="C:cytosol"/>
    <property type="evidence" value="ECO:0007669"/>
    <property type="project" value="TreeGrafter"/>
</dbReference>
<feature type="domain" description="Luciferase-like" evidence="2">
    <location>
        <begin position="14"/>
        <end position="271"/>
    </location>
</feature>
<dbReference type="GO" id="GO:0052601">
    <property type="term" value="F:limonene 1,2-monooxygenase [NAD(P)H) activity"/>
    <property type="evidence" value="ECO:0007669"/>
    <property type="project" value="UniProtKB-EC"/>
</dbReference>
<dbReference type="EMBL" id="UGPG01000001">
    <property type="protein sequence ID" value="STY45204.1"/>
    <property type="molecule type" value="Genomic_DNA"/>
</dbReference>
<evidence type="ECO:0000259" key="2">
    <source>
        <dbReference type="Pfam" id="PF00296"/>
    </source>
</evidence>
<dbReference type="InterPro" id="IPR019949">
    <property type="entry name" value="CmoO-like"/>
</dbReference>
<dbReference type="Gene3D" id="3.20.20.30">
    <property type="entry name" value="Luciferase-like domain"/>
    <property type="match status" value="1"/>
</dbReference>
<dbReference type="EC" id="1.14.13.107" evidence="3"/>
<evidence type="ECO:0000313" key="3">
    <source>
        <dbReference type="EMBL" id="STY45204.1"/>
    </source>
</evidence>
<name>A0A378MHC9_LISGR</name>
<reference evidence="3 4" key="1">
    <citation type="submission" date="2018-06" db="EMBL/GenBank/DDBJ databases">
        <authorList>
            <consortium name="Pathogen Informatics"/>
            <person name="Doyle S."/>
        </authorList>
    </citation>
    <scope>NUCLEOTIDE SEQUENCE [LARGE SCALE GENOMIC DNA]</scope>
    <source>
        <strain evidence="4">NCTC 10815</strain>
    </source>
</reference>
<dbReference type="Pfam" id="PF00296">
    <property type="entry name" value="Bac_luciferase"/>
    <property type="match status" value="1"/>
</dbReference>
<dbReference type="InterPro" id="IPR011251">
    <property type="entry name" value="Luciferase-like_dom"/>
</dbReference>
<protein>
    <submittedName>
        <fullName evidence="3">Limonene 1,2-monooxygenase</fullName>
        <ecNumber evidence="3">1.14.13.107</ecNumber>
    </submittedName>
</protein>
<dbReference type="SUPFAM" id="SSF51679">
    <property type="entry name" value="Bacterial luciferase-like"/>
    <property type="match status" value="1"/>
</dbReference>
<evidence type="ECO:0000313" key="4">
    <source>
        <dbReference type="Proteomes" id="UP000254879"/>
    </source>
</evidence>
<accession>A0A378MHC9</accession>
<sequence>MTIRLSILDQSIAGEAETPGETLQNTVDLAKFAERIGYHRFWVAEHHASEEVVGPAPEILLSYLAAKTTTIQLASGGIMLQHYSPFKVAEQFHVLANLAPNRIALGVGKAPGGFQLATEALQSEFKAEKTSFEAKLVELLTFTRQAPRGKYADLQARPLPQEEVPIFLLGGSAESAVMAAKAGVGFVFAYFINGEETVLKEAREAYEANFTGNDAAKSFQLAAIVAISEQAEEAHAYVETRESVKIVLADGKRVNVGTRERAEAYLENVTQDYELIIQKAGVITGVKETVGKEIHRLAKTYQINDFLALTPIKNKTKKQQSYQWLKEAVEEEAHVRI</sequence>
<evidence type="ECO:0000256" key="1">
    <source>
        <dbReference type="ARBA" id="ARBA00007789"/>
    </source>
</evidence>
<dbReference type="RefSeq" id="WP_115346223.1">
    <property type="nucleotide sequence ID" value="NZ_UGPG01000001.1"/>
</dbReference>
<dbReference type="PANTHER" id="PTHR30137:SF20">
    <property type="entry name" value="N-ACETYL-S-ALKYLCYSTEINE MONOOXYGENASE"/>
    <property type="match status" value="1"/>
</dbReference>
<dbReference type="PANTHER" id="PTHR30137">
    <property type="entry name" value="LUCIFERASE-LIKE MONOOXYGENASE"/>
    <property type="match status" value="1"/>
</dbReference>
<proteinExistence type="predicted"/>
<gene>
    <name evidence="3" type="primary">limB</name>
    <name evidence="3" type="ORF">NCTC10815_02579</name>
</gene>
<comment type="similarity">
    <text evidence="1">To bacterial alkanal monooxygenase alpha and beta chains.</text>
</comment>
<keyword evidence="3" id="KW-0503">Monooxygenase</keyword>
<dbReference type="Proteomes" id="UP000254879">
    <property type="component" value="Unassembled WGS sequence"/>
</dbReference>
<dbReference type="NCBIfam" id="TIGR03558">
    <property type="entry name" value="oxido_grp_1"/>
    <property type="match status" value="1"/>
</dbReference>
<dbReference type="AlphaFoldDB" id="A0A378MHC9"/>
<dbReference type="InterPro" id="IPR050766">
    <property type="entry name" value="Bact_Lucif_Oxidored"/>
</dbReference>
<dbReference type="InterPro" id="IPR036661">
    <property type="entry name" value="Luciferase-like_sf"/>
</dbReference>
<organism evidence="3 4">
    <name type="scientific">Listeria grayi</name>
    <name type="common">Listeria murrayi</name>
    <dbReference type="NCBI Taxonomy" id="1641"/>
    <lineage>
        <taxon>Bacteria</taxon>
        <taxon>Bacillati</taxon>
        <taxon>Bacillota</taxon>
        <taxon>Bacilli</taxon>
        <taxon>Bacillales</taxon>
        <taxon>Listeriaceae</taxon>
        <taxon>Listeria</taxon>
    </lineage>
</organism>